<sequence>MFTARFWRETAERAVKSSAQALIGLWALDGAFNVLSVDLKLAGGVAAGAAVLSVLTSLVTSGIGEPNSPSAVRE</sequence>
<keyword evidence="2" id="KW-1185">Reference proteome</keyword>
<dbReference type="Proteomes" id="UP000219612">
    <property type="component" value="Unassembled WGS sequence"/>
</dbReference>
<evidence type="ECO:0000313" key="1">
    <source>
        <dbReference type="EMBL" id="SNY29127.1"/>
    </source>
</evidence>
<name>A0A285H048_9ACTN</name>
<proteinExistence type="predicted"/>
<dbReference type="EMBL" id="OBDY01000003">
    <property type="protein sequence ID" value="SNY29127.1"/>
    <property type="molecule type" value="Genomic_DNA"/>
</dbReference>
<gene>
    <name evidence="1" type="ORF">SAMN05421748_103196</name>
</gene>
<dbReference type="InterPro" id="IPR020109">
    <property type="entry name" value="Holin_r1t"/>
</dbReference>
<dbReference type="OrthoDB" id="3394330at2"/>
<organism evidence="1 2">
    <name type="scientific">Paractinoplanes atraurantiacus</name>
    <dbReference type="NCBI Taxonomy" id="1036182"/>
    <lineage>
        <taxon>Bacteria</taxon>
        <taxon>Bacillati</taxon>
        <taxon>Actinomycetota</taxon>
        <taxon>Actinomycetes</taxon>
        <taxon>Micromonosporales</taxon>
        <taxon>Micromonosporaceae</taxon>
        <taxon>Paractinoplanes</taxon>
    </lineage>
</organism>
<protein>
    <submittedName>
        <fullName evidence="1">Phage r1t holin</fullName>
    </submittedName>
</protein>
<accession>A0A285H048</accession>
<dbReference type="AlphaFoldDB" id="A0A285H048"/>
<dbReference type="Pfam" id="PF16945">
    <property type="entry name" value="Phage_r1t_holin"/>
    <property type="match status" value="1"/>
</dbReference>
<reference evidence="2" key="1">
    <citation type="submission" date="2017-09" db="EMBL/GenBank/DDBJ databases">
        <authorList>
            <person name="Varghese N."/>
            <person name="Submissions S."/>
        </authorList>
    </citation>
    <scope>NUCLEOTIDE SEQUENCE [LARGE SCALE GENOMIC DNA]</scope>
    <source>
        <strain evidence="2">CGMCC 4.6857</strain>
    </source>
</reference>
<evidence type="ECO:0000313" key="2">
    <source>
        <dbReference type="Proteomes" id="UP000219612"/>
    </source>
</evidence>